<reference evidence="2 3" key="1">
    <citation type="submission" date="2018-11" db="EMBL/GenBank/DDBJ databases">
        <authorList>
            <consortium name="Pathogen Informatics"/>
        </authorList>
    </citation>
    <scope>NUCLEOTIDE SEQUENCE [LARGE SCALE GENOMIC DNA]</scope>
    <source>
        <strain>Denwood</strain>
        <strain evidence="3">Zambia</strain>
    </source>
</reference>
<organism evidence="2 3">
    <name type="scientific">Schistosoma mattheei</name>
    <dbReference type="NCBI Taxonomy" id="31246"/>
    <lineage>
        <taxon>Eukaryota</taxon>
        <taxon>Metazoa</taxon>
        <taxon>Spiralia</taxon>
        <taxon>Lophotrochozoa</taxon>
        <taxon>Platyhelminthes</taxon>
        <taxon>Trematoda</taxon>
        <taxon>Digenea</taxon>
        <taxon>Strigeidida</taxon>
        <taxon>Schistosomatoidea</taxon>
        <taxon>Schistosomatidae</taxon>
        <taxon>Schistosoma</taxon>
    </lineage>
</organism>
<evidence type="ECO:0000256" key="1">
    <source>
        <dbReference type="SAM" id="MobiDB-lite"/>
    </source>
</evidence>
<proteinExistence type="predicted"/>
<evidence type="ECO:0000313" key="2">
    <source>
        <dbReference type="EMBL" id="VDP35841.1"/>
    </source>
</evidence>
<dbReference type="EMBL" id="UZAL01027812">
    <property type="protein sequence ID" value="VDP35841.1"/>
    <property type="molecule type" value="Genomic_DNA"/>
</dbReference>
<keyword evidence="3" id="KW-1185">Reference proteome</keyword>
<sequence>MELKATVNQHQGQNFQYKCQNCSTVWSGNLENYESHHPEDTVDRTHFEESTQLHHKTSLHMESSRPKKERKTKEHIMPRNGDRHEKNEQKSDRTRKEGRVGQIGLENAGRRPMLHWE</sequence>
<protein>
    <submittedName>
        <fullName evidence="2">Uncharacterized protein</fullName>
    </submittedName>
</protein>
<feature type="region of interest" description="Disordered" evidence="1">
    <location>
        <begin position="30"/>
        <end position="117"/>
    </location>
</feature>
<accession>A0A183NXG1</accession>
<dbReference type="Proteomes" id="UP000269396">
    <property type="component" value="Unassembled WGS sequence"/>
</dbReference>
<name>A0A183NXG1_9TREM</name>
<evidence type="ECO:0000313" key="3">
    <source>
        <dbReference type="Proteomes" id="UP000269396"/>
    </source>
</evidence>
<feature type="compositionally biased region" description="Basic and acidic residues" evidence="1">
    <location>
        <begin position="33"/>
        <end position="52"/>
    </location>
</feature>
<feature type="compositionally biased region" description="Basic and acidic residues" evidence="1">
    <location>
        <begin position="62"/>
        <end position="99"/>
    </location>
</feature>
<dbReference type="AlphaFoldDB" id="A0A183NXG1"/>
<gene>
    <name evidence="2" type="ORF">SMTD_LOCUS6794</name>
</gene>